<protein>
    <submittedName>
        <fullName evidence="1">Uncharacterized protein</fullName>
    </submittedName>
</protein>
<proteinExistence type="predicted"/>
<organism evidence="1">
    <name type="scientific">marine metagenome</name>
    <dbReference type="NCBI Taxonomy" id="408172"/>
    <lineage>
        <taxon>unclassified sequences</taxon>
        <taxon>metagenomes</taxon>
        <taxon>ecological metagenomes</taxon>
    </lineage>
</organism>
<dbReference type="AlphaFoldDB" id="A0A382N7M4"/>
<gene>
    <name evidence="1" type="ORF">METZ01_LOCUS310033</name>
</gene>
<reference evidence="1" key="1">
    <citation type="submission" date="2018-05" db="EMBL/GenBank/DDBJ databases">
        <authorList>
            <person name="Lanie J.A."/>
            <person name="Ng W.-L."/>
            <person name="Kazmierczak K.M."/>
            <person name="Andrzejewski T.M."/>
            <person name="Davidsen T.M."/>
            <person name="Wayne K.J."/>
            <person name="Tettelin H."/>
            <person name="Glass J.I."/>
            <person name="Rusch D."/>
            <person name="Podicherti R."/>
            <person name="Tsui H.-C.T."/>
            <person name="Winkler M.E."/>
        </authorList>
    </citation>
    <scope>NUCLEOTIDE SEQUENCE</scope>
</reference>
<evidence type="ECO:0000313" key="1">
    <source>
        <dbReference type="EMBL" id="SVC57179.1"/>
    </source>
</evidence>
<feature type="non-terminal residue" evidence="1">
    <location>
        <position position="1"/>
    </location>
</feature>
<dbReference type="EMBL" id="UINC01098564">
    <property type="protein sequence ID" value="SVC57179.1"/>
    <property type="molecule type" value="Genomic_DNA"/>
</dbReference>
<name>A0A382N7M4_9ZZZZ</name>
<accession>A0A382N7M4</accession>
<sequence length="21" mass="2626">KIEYKYLDREKELKEINVSEV</sequence>